<gene>
    <name evidence="2" type="ORF">MYCIT1_LOCUS9633</name>
</gene>
<proteinExistence type="predicted"/>
<protein>
    <submittedName>
        <fullName evidence="2">Uncharacterized protein</fullName>
    </submittedName>
</protein>
<comment type="caution">
    <text evidence="2">The sequence shown here is derived from an EMBL/GenBank/DDBJ whole genome shotgun (WGS) entry which is preliminary data.</text>
</comment>
<dbReference type="AlphaFoldDB" id="A0AAD2JXG3"/>
<dbReference type="EMBL" id="CAVNYO010000118">
    <property type="protein sequence ID" value="CAK5267267.1"/>
    <property type="molecule type" value="Genomic_DNA"/>
</dbReference>
<dbReference type="Proteomes" id="UP001295794">
    <property type="component" value="Unassembled WGS sequence"/>
</dbReference>
<feature type="region of interest" description="Disordered" evidence="1">
    <location>
        <begin position="82"/>
        <end position="102"/>
    </location>
</feature>
<sequence>CRSWGFFLPNGDAGRTMPNKTRQTLRSRLADRLHTVRERQRIEHYREMALAHVAPDRHCGASESTLRVFIESCEFTAAPNKYELAEPSARHPSPAERHRKGA</sequence>
<organism evidence="2 3">
    <name type="scientific">Mycena citricolor</name>
    <dbReference type="NCBI Taxonomy" id="2018698"/>
    <lineage>
        <taxon>Eukaryota</taxon>
        <taxon>Fungi</taxon>
        <taxon>Dikarya</taxon>
        <taxon>Basidiomycota</taxon>
        <taxon>Agaricomycotina</taxon>
        <taxon>Agaricomycetes</taxon>
        <taxon>Agaricomycetidae</taxon>
        <taxon>Agaricales</taxon>
        <taxon>Marasmiineae</taxon>
        <taxon>Mycenaceae</taxon>
        <taxon>Mycena</taxon>
    </lineage>
</organism>
<reference evidence="2" key="1">
    <citation type="submission" date="2023-11" db="EMBL/GenBank/DDBJ databases">
        <authorList>
            <person name="De Vega J J."/>
            <person name="De Vega J J."/>
        </authorList>
    </citation>
    <scope>NUCLEOTIDE SEQUENCE</scope>
</reference>
<evidence type="ECO:0000256" key="1">
    <source>
        <dbReference type="SAM" id="MobiDB-lite"/>
    </source>
</evidence>
<name>A0AAD2JXG3_9AGAR</name>
<evidence type="ECO:0000313" key="2">
    <source>
        <dbReference type="EMBL" id="CAK5267267.1"/>
    </source>
</evidence>
<feature type="non-terminal residue" evidence="2">
    <location>
        <position position="1"/>
    </location>
</feature>
<keyword evidence="3" id="KW-1185">Reference proteome</keyword>
<feature type="non-terminal residue" evidence="2">
    <location>
        <position position="102"/>
    </location>
</feature>
<accession>A0AAD2JXG3</accession>
<evidence type="ECO:0000313" key="3">
    <source>
        <dbReference type="Proteomes" id="UP001295794"/>
    </source>
</evidence>